<dbReference type="SUPFAM" id="SSF143120">
    <property type="entry name" value="YefM-like"/>
    <property type="match status" value="1"/>
</dbReference>
<evidence type="ECO:0000256" key="1">
    <source>
        <dbReference type="ARBA" id="ARBA00009981"/>
    </source>
</evidence>
<accession>F0FB86</accession>
<dbReference type="InterPro" id="IPR036165">
    <property type="entry name" value="YefM-like_sf"/>
</dbReference>
<sequence length="118" mass="13951">MKKASFLWRVPILVHFYLENLIFVFIFAPKRKTMAVLNFTSREFRSQQAHVFDLADQGEKIVIRRSKKQAYTLVPVEDEDITFTKSLEERIGMALQEVKQMREGKIKELSMKELLDEL</sequence>
<evidence type="ECO:0000313" key="4">
    <source>
        <dbReference type="Proteomes" id="UP000005697"/>
    </source>
</evidence>
<gene>
    <name evidence="3" type="ORF">HMPREF9141_2853</name>
</gene>
<feature type="transmembrane region" description="Helical" evidence="2">
    <location>
        <begin position="6"/>
        <end position="28"/>
    </location>
</feature>
<name>F0FB86_9BACT</name>
<dbReference type="HOGENOM" id="CLU_155837_5_0_10"/>
<reference evidence="3 4" key="1">
    <citation type="submission" date="2011-01" db="EMBL/GenBank/DDBJ databases">
        <authorList>
            <person name="Muzny D."/>
            <person name="Qin X."/>
            <person name="Deng J."/>
            <person name="Jiang H."/>
            <person name="Liu Y."/>
            <person name="Qu J."/>
            <person name="Song X.-Z."/>
            <person name="Zhang L."/>
            <person name="Thornton R."/>
            <person name="Coyle M."/>
            <person name="Francisco L."/>
            <person name="Jackson L."/>
            <person name="Javaid M."/>
            <person name="Korchina V."/>
            <person name="Kovar C."/>
            <person name="Mata R."/>
            <person name="Mathew T."/>
            <person name="Ngo R."/>
            <person name="Nguyen L."/>
            <person name="Nguyen N."/>
            <person name="Okwuonu G."/>
            <person name="Ongeri F."/>
            <person name="Pham C."/>
            <person name="Simmons D."/>
            <person name="Wilczek-Boney K."/>
            <person name="Hale W."/>
            <person name="Jakkamsetti A."/>
            <person name="Pham P."/>
            <person name="Ruth R."/>
            <person name="San Lucas F."/>
            <person name="Warren J."/>
            <person name="Zhang J."/>
            <person name="Zhao Z."/>
            <person name="Zhou C."/>
            <person name="Zhu D."/>
            <person name="Lee S."/>
            <person name="Bess C."/>
            <person name="Blankenburg K."/>
            <person name="Forbes L."/>
            <person name="Fu Q."/>
            <person name="Gubbala S."/>
            <person name="Hirani K."/>
            <person name="Jayaseelan J.C."/>
            <person name="Lara F."/>
            <person name="Munidasa M."/>
            <person name="Palculict T."/>
            <person name="Patil S."/>
            <person name="Pu L.-L."/>
            <person name="Saada N."/>
            <person name="Tang L."/>
            <person name="Weissenberger G."/>
            <person name="Zhu Y."/>
            <person name="Hemphill L."/>
            <person name="Shang Y."/>
            <person name="Youmans B."/>
            <person name="Ayvaz T."/>
            <person name="Ross M."/>
            <person name="Santibanez J."/>
            <person name="Aqrawi P."/>
            <person name="Gross S."/>
            <person name="Joshi V."/>
            <person name="Fowler G."/>
            <person name="Nazareth L."/>
            <person name="Reid J."/>
            <person name="Worley K."/>
            <person name="Petrosino J."/>
            <person name="Highlander S."/>
            <person name="Gibbs R."/>
        </authorList>
    </citation>
    <scope>NUCLEOTIDE SEQUENCE [LARGE SCALE GENOMIC DNA]</scope>
    <source>
        <strain evidence="3 4">DSM 16608</strain>
    </source>
</reference>
<keyword evidence="2" id="KW-0472">Membrane</keyword>
<evidence type="ECO:0000256" key="2">
    <source>
        <dbReference type="SAM" id="Phobius"/>
    </source>
</evidence>
<keyword evidence="2" id="KW-1133">Transmembrane helix</keyword>
<dbReference type="Proteomes" id="UP000005697">
    <property type="component" value="Unassembled WGS sequence"/>
</dbReference>
<proteinExistence type="inferred from homology"/>
<dbReference type="STRING" id="888743.HMPREF9141_2853"/>
<dbReference type="AlphaFoldDB" id="F0FB86"/>
<keyword evidence="4" id="KW-1185">Reference proteome</keyword>
<evidence type="ECO:0000313" key="3">
    <source>
        <dbReference type="EMBL" id="EGC18606.1"/>
    </source>
</evidence>
<organism evidence="3 4">
    <name type="scientific">Prevotella multiformis DSM 16608</name>
    <dbReference type="NCBI Taxonomy" id="888743"/>
    <lineage>
        <taxon>Bacteria</taxon>
        <taxon>Pseudomonadati</taxon>
        <taxon>Bacteroidota</taxon>
        <taxon>Bacteroidia</taxon>
        <taxon>Bacteroidales</taxon>
        <taxon>Prevotellaceae</taxon>
        <taxon>Prevotella</taxon>
    </lineage>
</organism>
<evidence type="ECO:0008006" key="5">
    <source>
        <dbReference type="Google" id="ProtNLM"/>
    </source>
</evidence>
<keyword evidence="2" id="KW-0812">Transmembrane</keyword>
<protein>
    <recommendedName>
        <fullName evidence="5">Prevent-host-death family protein</fullName>
    </recommendedName>
</protein>
<dbReference type="EMBL" id="AEWX01000050">
    <property type="protein sequence ID" value="EGC18606.1"/>
    <property type="molecule type" value="Genomic_DNA"/>
</dbReference>
<comment type="caution">
    <text evidence="3">The sequence shown here is derived from an EMBL/GenBank/DDBJ whole genome shotgun (WGS) entry which is preliminary data.</text>
</comment>
<comment type="similarity">
    <text evidence="1">Belongs to the phD/YefM antitoxin family.</text>
</comment>